<dbReference type="AlphaFoldDB" id="A0A6V7PJN2"/>
<evidence type="ECO:0000313" key="3">
    <source>
        <dbReference type="EMBL" id="CAD1830868.1"/>
    </source>
</evidence>
<feature type="domain" description="C2" evidence="2">
    <location>
        <begin position="7"/>
        <end position="130"/>
    </location>
</feature>
<dbReference type="PROSITE" id="PS50004">
    <property type="entry name" value="C2"/>
    <property type="match status" value="1"/>
</dbReference>
<feature type="compositionally biased region" description="Low complexity" evidence="1">
    <location>
        <begin position="166"/>
        <end position="180"/>
    </location>
</feature>
<dbReference type="Pfam" id="PF00168">
    <property type="entry name" value="C2"/>
    <property type="match status" value="1"/>
</dbReference>
<name>A0A6V7PJN2_ANACO</name>
<dbReference type="SMART" id="SM00239">
    <property type="entry name" value="C2"/>
    <property type="match status" value="1"/>
</dbReference>
<feature type="compositionally biased region" description="Low complexity" evidence="1">
    <location>
        <begin position="137"/>
        <end position="154"/>
    </location>
</feature>
<dbReference type="InterPro" id="IPR044750">
    <property type="entry name" value="C2_SRC2/BAP"/>
</dbReference>
<dbReference type="PANTHER" id="PTHR32246">
    <property type="entry name" value="INGRESSION PROTEIN FIC1"/>
    <property type="match status" value="1"/>
</dbReference>
<proteinExistence type="predicted"/>
<dbReference type="PANTHER" id="PTHR32246:SF143">
    <property type="entry name" value="CALCIUM-DEPENDENT LIPID-BINDING (CALB DOMAIN) FAMILY PROTEIN"/>
    <property type="match status" value="1"/>
</dbReference>
<feature type="region of interest" description="Disordered" evidence="1">
    <location>
        <begin position="304"/>
        <end position="396"/>
    </location>
</feature>
<dbReference type="EMBL" id="LR862148">
    <property type="protein sequence ID" value="CAD1830868.1"/>
    <property type="molecule type" value="Genomic_DNA"/>
</dbReference>
<dbReference type="SUPFAM" id="SSF49562">
    <property type="entry name" value="C2 domain (Calcium/lipid-binding domain, CaLB)"/>
    <property type="match status" value="1"/>
</dbReference>
<dbReference type="GO" id="GO:0006952">
    <property type="term" value="P:defense response"/>
    <property type="evidence" value="ECO:0007669"/>
    <property type="project" value="InterPro"/>
</dbReference>
<evidence type="ECO:0000256" key="1">
    <source>
        <dbReference type="SAM" id="MobiDB-lite"/>
    </source>
</evidence>
<gene>
    <name evidence="3" type="ORF">CB5_LOCUS14079</name>
</gene>
<accession>A0A6V7PJN2</accession>
<organism evidence="3">
    <name type="scientific">Ananas comosus var. bracteatus</name>
    <name type="common">red pineapple</name>
    <dbReference type="NCBI Taxonomy" id="296719"/>
    <lineage>
        <taxon>Eukaryota</taxon>
        <taxon>Viridiplantae</taxon>
        <taxon>Streptophyta</taxon>
        <taxon>Embryophyta</taxon>
        <taxon>Tracheophyta</taxon>
        <taxon>Spermatophyta</taxon>
        <taxon>Magnoliopsida</taxon>
        <taxon>Liliopsida</taxon>
        <taxon>Poales</taxon>
        <taxon>Bromeliaceae</taxon>
        <taxon>Bromelioideae</taxon>
        <taxon>Ananas</taxon>
    </lineage>
</organism>
<dbReference type="Gene3D" id="2.60.40.150">
    <property type="entry name" value="C2 domain"/>
    <property type="match status" value="1"/>
</dbReference>
<evidence type="ECO:0000259" key="2">
    <source>
        <dbReference type="PROSITE" id="PS50004"/>
    </source>
</evidence>
<dbReference type="InterPro" id="IPR035892">
    <property type="entry name" value="C2_domain_sf"/>
</dbReference>
<reference evidence="3" key="1">
    <citation type="submission" date="2020-07" db="EMBL/GenBank/DDBJ databases">
        <authorList>
            <person name="Lin J."/>
        </authorList>
    </citation>
    <scope>NUCLEOTIDE SEQUENCE</scope>
</reference>
<sequence>MKPSGGGGGGGGYLQHRAPEVPFHLLEITVISAQDLHPWSRRVRAYAAAWVRPDEKLHTQVDRSGHTNPTWNDKFVFRVDGAFLRSDTSAVTVSIHASRPRLAPRPDPVLGVVRVLLCSFLPRRVAALQVRRPASLRPRGSSTSPWRSSTPTSSACRSPAPPRLRPQGPAHGGAAAQAGESEWEEDRRGGGGRRRRGFRAGSGEGALMVDRSGRWRSVGLLEVYPQVKERAEEVPLPVGLFEEPTSIIPRAIESLSLEGHSSSRTRAKCGKNSETNPPSRYEQSLPKSFPHSLNQKIAVIASRPVGENTGTNAKVSLMSRPRAVLSSPDNDDLIGNQNRKHEGKSPHSKKQSTNQHLRNQEKLNHKNTRVQKPPSRANPIAKSGNGIKKKDNLLTK</sequence>
<feature type="compositionally biased region" description="Polar residues" evidence="1">
    <location>
        <begin position="272"/>
        <end position="288"/>
    </location>
</feature>
<feature type="region of interest" description="Disordered" evidence="1">
    <location>
        <begin position="258"/>
        <end position="288"/>
    </location>
</feature>
<dbReference type="InterPro" id="IPR000008">
    <property type="entry name" value="C2_dom"/>
</dbReference>
<dbReference type="CDD" id="cd04051">
    <property type="entry name" value="C2_SRC2_like"/>
    <property type="match status" value="1"/>
</dbReference>
<feature type="region of interest" description="Disordered" evidence="1">
    <location>
        <begin position="133"/>
        <end position="200"/>
    </location>
</feature>
<protein>
    <recommendedName>
        <fullName evidence="2">C2 domain-containing protein</fullName>
    </recommendedName>
</protein>